<comment type="similarity">
    <text evidence="1">Belongs to the GST superfamily.</text>
</comment>
<dbReference type="CDD" id="cd03046">
    <property type="entry name" value="GST_N_GTT1_like"/>
    <property type="match status" value="1"/>
</dbReference>
<dbReference type="OrthoDB" id="2098326at2759"/>
<reference evidence="4" key="1">
    <citation type="submission" date="2021-03" db="EMBL/GenBank/DDBJ databases">
        <authorList>
            <person name="Tagirdzhanova G."/>
        </authorList>
    </citation>
    <scope>NUCLEOTIDE SEQUENCE</scope>
</reference>
<evidence type="ECO:0000313" key="4">
    <source>
        <dbReference type="EMBL" id="CAF9907682.1"/>
    </source>
</evidence>
<feature type="domain" description="GST N-terminal" evidence="2">
    <location>
        <begin position="18"/>
        <end position="108"/>
    </location>
</feature>
<gene>
    <name evidence="4" type="ORF">ALECFALPRED_003751</name>
</gene>
<dbReference type="InterPro" id="IPR036282">
    <property type="entry name" value="Glutathione-S-Trfase_C_sf"/>
</dbReference>
<dbReference type="PANTHER" id="PTHR44051:SF9">
    <property type="entry name" value="GLUTATHIONE S-TRANSFERASE 1"/>
    <property type="match status" value="1"/>
</dbReference>
<dbReference type="AlphaFoldDB" id="A0A8H3EP81"/>
<dbReference type="InterPro" id="IPR004045">
    <property type="entry name" value="Glutathione_S-Trfase_N"/>
</dbReference>
<evidence type="ECO:0000259" key="2">
    <source>
        <dbReference type="PROSITE" id="PS50404"/>
    </source>
</evidence>
<comment type="caution">
    <text evidence="4">The sequence shown here is derived from an EMBL/GenBank/DDBJ whole genome shotgun (WGS) entry which is preliminary data.</text>
</comment>
<dbReference type="Gene3D" id="1.20.1050.10">
    <property type="match status" value="1"/>
</dbReference>
<dbReference type="Pfam" id="PF00043">
    <property type="entry name" value="GST_C"/>
    <property type="match status" value="1"/>
</dbReference>
<dbReference type="PROSITE" id="PS50405">
    <property type="entry name" value="GST_CTER"/>
    <property type="match status" value="1"/>
</dbReference>
<dbReference type="SFLD" id="SFLDG00358">
    <property type="entry name" value="Main_(cytGST)"/>
    <property type="match status" value="1"/>
</dbReference>
<dbReference type="InterPro" id="IPR004046">
    <property type="entry name" value="GST_C"/>
</dbReference>
<dbReference type="SFLD" id="SFLDS00019">
    <property type="entry name" value="Glutathione_Transferase_(cytos"/>
    <property type="match status" value="1"/>
</dbReference>
<dbReference type="Gene3D" id="3.40.30.10">
    <property type="entry name" value="Glutaredoxin"/>
    <property type="match status" value="1"/>
</dbReference>
<dbReference type="Pfam" id="PF13409">
    <property type="entry name" value="GST_N_2"/>
    <property type="match status" value="1"/>
</dbReference>
<protein>
    <recommendedName>
        <fullName evidence="6">Glutathione S-transferase</fullName>
    </recommendedName>
</protein>
<organism evidence="4 5">
    <name type="scientific">Alectoria fallacina</name>
    <dbReference type="NCBI Taxonomy" id="1903189"/>
    <lineage>
        <taxon>Eukaryota</taxon>
        <taxon>Fungi</taxon>
        <taxon>Dikarya</taxon>
        <taxon>Ascomycota</taxon>
        <taxon>Pezizomycotina</taxon>
        <taxon>Lecanoromycetes</taxon>
        <taxon>OSLEUM clade</taxon>
        <taxon>Lecanoromycetidae</taxon>
        <taxon>Lecanorales</taxon>
        <taxon>Lecanorineae</taxon>
        <taxon>Parmeliaceae</taxon>
        <taxon>Alectoria</taxon>
    </lineage>
</organism>
<dbReference type="InterPro" id="IPR010987">
    <property type="entry name" value="Glutathione-S-Trfase_C-like"/>
</dbReference>
<dbReference type="PANTHER" id="PTHR44051">
    <property type="entry name" value="GLUTATHIONE S-TRANSFERASE-RELATED"/>
    <property type="match status" value="1"/>
</dbReference>
<dbReference type="SUPFAM" id="SSF52833">
    <property type="entry name" value="Thioredoxin-like"/>
    <property type="match status" value="1"/>
</dbReference>
<accession>A0A8H3EP81</accession>
<dbReference type="Proteomes" id="UP000664203">
    <property type="component" value="Unassembled WGS sequence"/>
</dbReference>
<evidence type="ECO:0008006" key="6">
    <source>
        <dbReference type="Google" id="ProtNLM"/>
    </source>
</evidence>
<proteinExistence type="inferred from homology"/>
<evidence type="ECO:0000256" key="1">
    <source>
        <dbReference type="ARBA" id="ARBA00007409"/>
    </source>
</evidence>
<dbReference type="CDD" id="cd03189">
    <property type="entry name" value="GST_C_GTT1_like"/>
    <property type="match status" value="1"/>
</dbReference>
<evidence type="ECO:0000313" key="5">
    <source>
        <dbReference type="Proteomes" id="UP000664203"/>
    </source>
</evidence>
<dbReference type="InterPro" id="IPR040079">
    <property type="entry name" value="Glutathione_S-Trfase"/>
</dbReference>
<feature type="domain" description="GST C-terminal" evidence="3">
    <location>
        <begin position="124"/>
        <end position="259"/>
    </location>
</feature>
<dbReference type="PROSITE" id="PS50404">
    <property type="entry name" value="GST_NTER"/>
    <property type="match status" value="1"/>
</dbReference>
<sequence length="262" mass="29238">MAAVTKGEDQETMKTEQDAKITLYWLEKSRSQRILWLLTELDVPYDLQTYKRQSMLAPPELKEIHPLGKSPLVTISTPSDAAAAAVPLVLAESSFIVEYLIDHFGPRFAPARYESGKEGQVGGETEAWVRYRYYMHYAEGSLMPEKNADIKTSSPFFLRPLALLITGAVESKFLRPNLASNFDFLEHQLATSPDDGSYLCGANLTGADIMMSFPLGAAKSRALFTEKEHPKLCAYVDRLEAMDGFRKAVQKIVEVEGSYEGL</sequence>
<dbReference type="InterPro" id="IPR036249">
    <property type="entry name" value="Thioredoxin-like_sf"/>
</dbReference>
<evidence type="ECO:0000259" key="3">
    <source>
        <dbReference type="PROSITE" id="PS50405"/>
    </source>
</evidence>
<name>A0A8H3EP81_9LECA</name>
<dbReference type="SUPFAM" id="SSF47616">
    <property type="entry name" value="GST C-terminal domain-like"/>
    <property type="match status" value="1"/>
</dbReference>
<dbReference type="EMBL" id="CAJPDR010000023">
    <property type="protein sequence ID" value="CAF9907682.1"/>
    <property type="molecule type" value="Genomic_DNA"/>
</dbReference>
<keyword evidence="5" id="KW-1185">Reference proteome</keyword>